<dbReference type="InterPro" id="IPR021867">
    <property type="entry name" value="Bmt2/SAMTOR"/>
</dbReference>
<proteinExistence type="predicted"/>
<feature type="region of interest" description="Disordered" evidence="4">
    <location>
        <begin position="1"/>
        <end position="23"/>
    </location>
</feature>
<comment type="caution">
    <text evidence="5">The sequence shown here is derived from an EMBL/GenBank/DDBJ whole genome shotgun (WGS) entry which is preliminary data.</text>
</comment>
<gene>
    <name evidence="5" type="ORF">TeGR_g3680</name>
</gene>
<accession>A0ABQ6MAE0</accession>
<feature type="non-terminal residue" evidence="5">
    <location>
        <position position="132"/>
    </location>
</feature>
<name>A0ABQ6MAE0_9STRA</name>
<keyword evidence="6" id="KW-1185">Reference proteome</keyword>
<protein>
    <submittedName>
        <fullName evidence="5">Uncharacterized protein</fullName>
    </submittedName>
</protein>
<sequence>MGKSKKKPVPLVHPMKSRKVQRRVTTEFHKRAHAKACTSDPVELAALDSQLEAVGGRSRYQEASQLGAREAHEHVAPAGGVRGLPLPCAAPQTSKASPRRNLRLLEVGVINTQLLDAASKPGVRLSVRALDL</sequence>
<dbReference type="Proteomes" id="UP001165060">
    <property type="component" value="Unassembled WGS sequence"/>
</dbReference>
<reference evidence="5 6" key="1">
    <citation type="journal article" date="2023" name="Commun. Biol.">
        <title>Genome analysis of Parmales, the sister group of diatoms, reveals the evolutionary specialization of diatoms from phago-mixotrophs to photoautotrophs.</title>
        <authorList>
            <person name="Ban H."/>
            <person name="Sato S."/>
            <person name="Yoshikawa S."/>
            <person name="Yamada K."/>
            <person name="Nakamura Y."/>
            <person name="Ichinomiya M."/>
            <person name="Sato N."/>
            <person name="Blanc-Mathieu R."/>
            <person name="Endo H."/>
            <person name="Kuwata A."/>
            <person name="Ogata H."/>
        </authorList>
    </citation>
    <scope>NUCLEOTIDE SEQUENCE [LARGE SCALE GENOMIC DNA]</scope>
</reference>
<dbReference type="Pfam" id="PF11968">
    <property type="entry name" value="Bmt2"/>
    <property type="match status" value="1"/>
</dbReference>
<keyword evidence="1" id="KW-0489">Methyltransferase</keyword>
<dbReference type="EMBL" id="BRYB01002602">
    <property type="protein sequence ID" value="GMI22415.1"/>
    <property type="molecule type" value="Genomic_DNA"/>
</dbReference>
<evidence type="ECO:0000256" key="2">
    <source>
        <dbReference type="ARBA" id="ARBA00022679"/>
    </source>
</evidence>
<organism evidence="5 6">
    <name type="scientific">Tetraparma gracilis</name>
    <dbReference type="NCBI Taxonomy" id="2962635"/>
    <lineage>
        <taxon>Eukaryota</taxon>
        <taxon>Sar</taxon>
        <taxon>Stramenopiles</taxon>
        <taxon>Ochrophyta</taxon>
        <taxon>Bolidophyceae</taxon>
        <taxon>Parmales</taxon>
        <taxon>Triparmaceae</taxon>
        <taxon>Tetraparma</taxon>
    </lineage>
</organism>
<evidence type="ECO:0000313" key="6">
    <source>
        <dbReference type="Proteomes" id="UP001165060"/>
    </source>
</evidence>
<evidence type="ECO:0000256" key="1">
    <source>
        <dbReference type="ARBA" id="ARBA00022603"/>
    </source>
</evidence>
<evidence type="ECO:0000313" key="5">
    <source>
        <dbReference type="EMBL" id="GMI22415.1"/>
    </source>
</evidence>
<keyword evidence="2" id="KW-0808">Transferase</keyword>
<keyword evidence="3" id="KW-0949">S-adenosyl-L-methionine</keyword>
<evidence type="ECO:0000256" key="4">
    <source>
        <dbReference type="SAM" id="MobiDB-lite"/>
    </source>
</evidence>
<evidence type="ECO:0000256" key="3">
    <source>
        <dbReference type="ARBA" id="ARBA00022691"/>
    </source>
</evidence>